<gene>
    <name evidence="1" type="ORF">LOX96_14520</name>
</gene>
<proteinExistence type="predicted"/>
<name>A0A9X2D2E9_9GAMM</name>
<sequence>MFDSIIKDLHNGFVGIKILLNTNKTKDAEKALANAAKNLKELMGYADYSLFIVNYEKQLSEFIDVFIETSMAVSFASTYNLIDAYNNAVAADKTTQAEDLLQQVEHKIAFMKQAYANAVERGQSRTSAFIDFEKDLSYLLKYLEDSKRKDLIQQMCNNFDKAMNFTETQQQFFYHRRTPNTQLNTNTLDEQMHL</sequence>
<organism evidence="1 2">
    <name type="scientific">Legionella maioricensis</name>
    <dbReference type="NCBI Taxonomy" id="2896528"/>
    <lineage>
        <taxon>Bacteria</taxon>
        <taxon>Pseudomonadati</taxon>
        <taxon>Pseudomonadota</taxon>
        <taxon>Gammaproteobacteria</taxon>
        <taxon>Legionellales</taxon>
        <taxon>Legionellaceae</taxon>
        <taxon>Legionella</taxon>
    </lineage>
</organism>
<reference evidence="1" key="1">
    <citation type="submission" date="2021-11" db="EMBL/GenBank/DDBJ databases">
        <title>Legionella maioricencis sp. nov., a new species isolated from hot water samples in Mallorca.</title>
        <authorList>
            <person name="Crespi S."/>
            <person name="Drasar V."/>
            <person name="Salva-Serra F."/>
            <person name="Jaen-Luchoro D."/>
            <person name="Pineiro-Iglesias B."/>
            <person name="Aliaga F."/>
            <person name="Fernandez-Juarez V."/>
            <person name="Coll G."/>
            <person name="Moore E.R.B."/>
            <person name="Bennasar-Figueras A."/>
        </authorList>
    </citation>
    <scope>NUCLEOTIDE SEQUENCE</scope>
    <source>
        <strain evidence="1">HCPI-6</strain>
    </source>
</reference>
<comment type="caution">
    <text evidence="1">The sequence shown here is derived from an EMBL/GenBank/DDBJ whole genome shotgun (WGS) entry which is preliminary data.</text>
</comment>
<dbReference type="RefSeq" id="WP_250423451.1">
    <property type="nucleotide sequence ID" value="NZ_JAJKBJ010000022.1"/>
</dbReference>
<accession>A0A9X2D2E9</accession>
<keyword evidence="2" id="KW-1185">Reference proteome</keyword>
<dbReference type="Proteomes" id="UP001139721">
    <property type="component" value="Unassembled WGS sequence"/>
</dbReference>
<dbReference type="AlphaFoldDB" id="A0A9X2D2E9"/>
<evidence type="ECO:0000313" key="2">
    <source>
        <dbReference type="Proteomes" id="UP001139721"/>
    </source>
</evidence>
<evidence type="ECO:0000313" key="1">
    <source>
        <dbReference type="EMBL" id="MCL9685314.1"/>
    </source>
</evidence>
<protein>
    <submittedName>
        <fullName evidence="1">Uncharacterized protein</fullName>
    </submittedName>
</protein>
<dbReference type="EMBL" id="JAJKBJ010000022">
    <property type="protein sequence ID" value="MCL9685314.1"/>
    <property type="molecule type" value="Genomic_DNA"/>
</dbReference>